<evidence type="ECO:0000256" key="1">
    <source>
        <dbReference type="SAM" id="MobiDB-lite"/>
    </source>
</evidence>
<gene>
    <name evidence="4" type="ORF">ET989_12680</name>
</gene>
<feature type="transmembrane region" description="Helical" evidence="2">
    <location>
        <begin position="319"/>
        <end position="339"/>
    </location>
</feature>
<keyword evidence="2" id="KW-0812">Transmembrane</keyword>
<dbReference type="PANTHER" id="PTHR23028">
    <property type="entry name" value="ACETYLTRANSFERASE"/>
    <property type="match status" value="1"/>
</dbReference>
<feature type="transmembrane region" description="Helical" evidence="2">
    <location>
        <begin position="271"/>
        <end position="292"/>
    </location>
</feature>
<feature type="region of interest" description="Disordered" evidence="1">
    <location>
        <begin position="461"/>
        <end position="483"/>
    </location>
</feature>
<feature type="compositionally biased region" description="Low complexity" evidence="1">
    <location>
        <begin position="461"/>
        <end position="472"/>
    </location>
</feature>
<proteinExistence type="predicted"/>
<keyword evidence="5" id="KW-1185">Reference proteome</keyword>
<dbReference type="RefSeq" id="WP_131169560.1">
    <property type="nucleotide sequence ID" value="NZ_SDMQ01000015.1"/>
</dbReference>
<dbReference type="Proteomes" id="UP000292373">
    <property type="component" value="Unassembled WGS sequence"/>
</dbReference>
<feature type="transmembrane region" description="Helical" evidence="2">
    <location>
        <begin position="184"/>
        <end position="204"/>
    </location>
</feature>
<keyword evidence="2" id="KW-0472">Membrane</keyword>
<dbReference type="PANTHER" id="PTHR23028:SF53">
    <property type="entry name" value="ACYL_TRANSF_3 DOMAIN-CONTAINING PROTEIN"/>
    <property type="match status" value="1"/>
</dbReference>
<feature type="transmembrane region" description="Helical" evidence="2">
    <location>
        <begin position="161"/>
        <end position="177"/>
    </location>
</feature>
<evidence type="ECO:0000256" key="2">
    <source>
        <dbReference type="SAM" id="Phobius"/>
    </source>
</evidence>
<feature type="transmembrane region" description="Helical" evidence="2">
    <location>
        <begin position="91"/>
        <end position="110"/>
    </location>
</feature>
<feature type="transmembrane region" description="Helical" evidence="2">
    <location>
        <begin position="345"/>
        <end position="364"/>
    </location>
</feature>
<dbReference type="OrthoDB" id="3404679at2"/>
<reference evidence="4 5" key="1">
    <citation type="submission" date="2019-01" db="EMBL/GenBank/DDBJ databases">
        <title>Lactibacter flavus gen. nov., sp. nov., a novel bacterium of the family Propionibacteriaceae isolated from raw milk and dairy products.</title>
        <authorList>
            <person name="Huptas C."/>
            <person name="Wenning M."/>
            <person name="Breitenwieser F."/>
            <person name="Doll E."/>
            <person name="Von Neubeck M."/>
            <person name="Busse H.-J."/>
            <person name="Scherer S."/>
        </authorList>
    </citation>
    <scope>NUCLEOTIDE SEQUENCE [LARGE SCALE GENOMIC DNA]</scope>
    <source>
        <strain evidence="4 5">KCTC 33808</strain>
    </source>
</reference>
<dbReference type="GO" id="GO:0009103">
    <property type="term" value="P:lipopolysaccharide biosynthetic process"/>
    <property type="evidence" value="ECO:0007669"/>
    <property type="project" value="TreeGrafter"/>
</dbReference>
<dbReference type="InterPro" id="IPR050879">
    <property type="entry name" value="Acyltransferase_3"/>
</dbReference>
<feature type="transmembrane region" description="Helical" evidence="2">
    <location>
        <begin position="21"/>
        <end position="40"/>
    </location>
</feature>
<keyword evidence="2" id="KW-1133">Transmembrane helix</keyword>
<feature type="transmembrane region" description="Helical" evidence="2">
    <location>
        <begin position="398"/>
        <end position="419"/>
    </location>
</feature>
<protein>
    <submittedName>
        <fullName evidence="4">Acyltransferase</fullName>
    </submittedName>
</protein>
<dbReference type="InterPro" id="IPR002656">
    <property type="entry name" value="Acyl_transf_3_dom"/>
</dbReference>
<feature type="transmembrane region" description="Helical" evidence="2">
    <location>
        <begin position="46"/>
        <end position="70"/>
    </location>
</feature>
<feature type="transmembrane region" description="Helical" evidence="2">
    <location>
        <begin position="246"/>
        <end position="265"/>
    </location>
</feature>
<evidence type="ECO:0000313" key="5">
    <source>
        <dbReference type="Proteomes" id="UP000292373"/>
    </source>
</evidence>
<feature type="domain" description="Acyltransferase 3" evidence="3">
    <location>
        <begin position="24"/>
        <end position="359"/>
    </location>
</feature>
<organism evidence="4 5">
    <name type="scientific">Propioniciclava sinopodophylli</name>
    <dbReference type="NCBI Taxonomy" id="1837344"/>
    <lineage>
        <taxon>Bacteria</taxon>
        <taxon>Bacillati</taxon>
        <taxon>Actinomycetota</taxon>
        <taxon>Actinomycetes</taxon>
        <taxon>Propionibacteriales</taxon>
        <taxon>Propionibacteriaceae</taxon>
        <taxon>Propioniciclava</taxon>
    </lineage>
</organism>
<dbReference type="AlphaFoldDB" id="A0A4Q9KCQ7"/>
<comment type="caution">
    <text evidence="4">The sequence shown here is derived from an EMBL/GenBank/DDBJ whole genome shotgun (WGS) entry which is preliminary data.</text>
</comment>
<evidence type="ECO:0000259" key="3">
    <source>
        <dbReference type="Pfam" id="PF01757"/>
    </source>
</evidence>
<dbReference type="Pfam" id="PF01757">
    <property type="entry name" value="Acyl_transf_3"/>
    <property type="match status" value="1"/>
</dbReference>
<dbReference type="SUPFAM" id="SSF52266">
    <property type="entry name" value="SGNH hydrolase"/>
    <property type="match status" value="1"/>
</dbReference>
<feature type="transmembrane region" description="Helical" evidence="2">
    <location>
        <begin position="216"/>
        <end position="234"/>
    </location>
</feature>
<sequence>MPTSQVLPRPAAPSTKARSREFFAGLDGLRALAIISVLVFHLHDGWLPGGFLGVDVFFVISGFLITSLLAREIADNGIIDLKGFWTRRARRLIPALVLCVVAGTLLARLVSADLTVGIGRQVLGAATFSTNWVEIISGQSYFDQTAPTLFMNLWSLAVEEQFYLVWPIVSFVLLVRLHRNARWAVPLAVATASTLAMALLYVPGEDVTRLYYGTDTHLMGLMLGATLAFLWAGAQRAPLEVFLLRHRHWVGPVALAVVAVGMVVLTEESALTYRGGFTVVSAATGVLVLSAITRGGGPRTPLQYVLDGKVVTWIGRRSYGLYLWHWPAIVIVDQLWPAAVDSWQFLASRALAVALTVGVAELSFRFVEEPIRKAGFHETGRRVRGWVRALPWSRARGLVAASLLLGLALTTVVATAPSMTETARVLQANAQEAQVPDAPVAPAVPVEPAVADVAAGPVPAAEVAPAASEPAGGKPSAVGQDWSMPTGDEVDGFGDSMMVSSVHALRLYFPGIRIDAESNRRWAAGQAAIEARGEDARRAVVVHFGLNAGTKPEDVTAVLDALGPDRMVVLVNLYGTFARVETDNAALSQAVAGRANVAIADWQQVVRDDPRAVQSDRKHPSLRGSHLYARAVQSAFAELVERHTGVAPELVEHQLP</sequence>
<dbReference type="GO" id="GO:0016747">
    <property type="term" value="F:acyltransferase activity, transferring groups other than amino-acyl groups"/>
    <property type="evidence" value="ECO:0007669"/>
    <property type="project" value="InterPro"/>
</dbReference>
<evidence type="ECO:0000313" key="4">
    <source>
        <dbReference type="EMBL" id="TBT82990.1"/>
    </source>
</evidence>
<accession>A0A4Q9KCQ7</accession>
<keyword evidence="4" id="KW-0012">Acyltransferase</keyword>
<dbReference type="GO" id="GO:0016020">
    <property type="term" value="C:membrane"/>
    <property type="evidence" value="ECO:0007669"/>
    <property type="project" value="TreeGrafter"/>
</dbReference>
<dbReference type="EMBL" id="SDMQ01000015">
    <property type="protein sequence ID" value="TBT82990.1"/>
    <property type="molecule type" value="Genomic_DNA"/>
</dbReference>
<name>A0A4Q9KCQ7_9ACTN</name>
<keyword evidence="4" id="KW-0808">Transferase</keyword>